<gene>
    <name evidence="2" type="ORF">sm9_0417</name>
</gene>
<dbReference type="GeneID" id="26735392"/>
<keyword evidence="1" id="KW-0472">Membrane</keyword>
<keyword evidence="1" id="KW-1133">Transmembrane helix</keyword>
<feature type="transmembrane region" description="Helical" evidence="1">
    <location>
        <begin position="58"/>
        <end position="82"/>
    </location>
</feature>
<dbReference type="EMBL" id="CP011266">
    <property type="protein sequence ID" value="ALT68219.1"/>
    <property type="molecule type" value="Genomic_DNA"/>
</dbReference>
<sequence length="159" mass="16947">MKNKIVSLLAIIFGIMIIAFPMIGIISSGAILGLSVLLISIFTLMTGLMIIDYNTSGAIIDIILSMILLFISIGIIFNPTLIGFLTEISLYLGGIILIIGGVVSLINNRTSKNGFYIGIAGIILGVIYIIVGTYVANPIILGTLIGIWLVISGVMRLIY</sequence>
<feature type="transmembrane region" description="Helical" evidence="1">
    <location>
        <begin position="114"/>
        <end position="133"/>
    </location>
</feature>
<dbReference type="Proteomes" id="UP000067738">
    <property type="component" value="Chromosome"/>
</dbReference>
<dbReference type="RefSeq" id="WP_058738561.1">
    <property type="nucleotide sequence ID" value="NZ_CP011266.1"/>
</dbReference>
<feature type="transmembrane region" description="Helical" evidence="1">
    <location>
        <begin position="5"/>
        <end position="25"/>
    </location>
</feature>
<evidence type="ECO:0000313" key="3">
    <source>
        <dbReference type="Proteomes" id="UP000067738"/>
    </source>
</evidence>
<evidence type="ECO:0008006" key="4">
    <source>
        <dbReference type="Google" id="ProtNLM"/>
    </source>
</evidence>
<keyword evidence="1" id="KW-0812">Transmembrane</keyword>
<evidence type="ECO:0000313" key="2">
    <source>
        <dbReference type="EMBL" id="ALT68219.1"/>
    </source>
</evidence>
<dbReference type="PATRIC" id="fig|230361.4.peg.430"/>
<feature type="transmembrane region" description="Helical" evidence="1">
    <location>
        <begin position="139"/>
        <end position="158"/>
    </location>
</feature>
<reference evidence="2 3" key="1">
    <citation type="submission" date="2015-04" db="EMBL/GenBank/DDBJ databases">
        <title>The complete genome sequence of the rumen methanogen Methanobrevibacter millerae SM9.</title>
        <authorList>
            <person name="Leahy S.C."/>
            <person name="Kelly W.J."/>
            <person name="Pacheco D.M."/>
            <person name="Li D."/>
            <person name="Altermann E."/>
            <person name="Attwood G.T."/>
        </authorList>
    </citation>
    <scope>NUCLEOTIDE SEQUENCE [LARGE SCALE GENOMIC DNA]</scope>
    <source>
        <strain evidence="2 3">SM9</strain>
    </source>
</reference>
<name>A0A0U3CEG8_9EURY</name>
<organism evidence="2 3">
    <name type="scientific">Methanobrevibacter millerae</name>
    <dbReference type="NCBI Taxonomy" id="230361"/>
    <lineage>
        <taxon>Archaea</taxon>
        <taxon>Methanobacteriati</taxon>
        <taxon>Methanobacteriota</taxon>
        <taxon>Methanomada group</taxon>
        <taxon>Methanobacteria</taxon>
        <taxon>Methanobacteriales</taxon>
        <taxon>Methanobacteriaceae</taxon>
        <taxon>Methanobrevibacter</taxon>
    </lineage>
</organism>
<feature type="transmembrane region" description="Helical" evidence="1">
    <location>
        <begin position="88"/>
        <end position="107"/>
    </location>
</feature>
<dbReference type="InterPro" id="IPR005325">
    <property type="entry name" value="DUF308_memb"/>
</dbReference>
<evidence type="ECO:0000256" key="1">
    <source>
        <dbReference type="SAM" id="Phobius"/>
    </source>
</evidence>
<dbReference type="KEGG" id="mmil:sm9_0417"/>
<accession>A0A0U3CEG8</accession>
<dbReference type="AlphaFoldDB" id="A0A0U3CEG8"/>
<protein>
    <recommendedName>
        <fullName evidence="4">DUF308 domain-containing protein</fullName>
    </recommendedName>
</protein>
<proteinExistence type="predicted"/>
<feature type="transmembrane region" description="Helical" evidence="1">
    <location>
        <begin position="31"/>
        <end position="51"/>
    </location>
</feature>
<dbReference type="Pfam" id="PF03729">
    <property type="entry name" value="DUF308"/>
    <property type="match status" value="1"/>
</dbReference>
<keyword evidence="3" id="KW-1185">Reference proteome</keyword>